<feature type="transmembrane region" description="Helical" evidence="11">
    <location>
        <begin position="6"/>
        <end position="26"/>
    </location>
</feature>
<dbReference type="GO" id="GO:0005789">
    <property type="term" value="C:endoplasmic reticulum membrane"/>
    <property type="evidence" value="ECO:0007669"/>
    <property type="project" value="UniProtKB-SubCell"/>
</dbReference>
<organism evidence="12 13">
    <name type="scientific">Larinioides sclopetarius</name>
    <dbReference type="NCBI Taxonomy" id="280406"/>
    <lineage>
        <taxon>Eukaryota</taxon>
        <taxon>Metazoa</taxon>
        <taxon>Ecdysozoa</taxon>
        <taxon>Arthropoda</taxon>
        <taxon>Chelicerata</taxon>
        <taxon>Arachnida</taxon>
        <taxon>Araneae</taxon>
        <taxon>Araneomorphae</taxon>
        <taxon>Entelegynae</taxon>
        <taxon>Araneoidea</taxon>
        <taxon>Araneidae</taxon>
        <taxon>Larinioides</taxon>
    </lineage>
</organism>
<keyword evidence="5" id="KW-0256">Endoplasmic reticulum</keyword>
<dbReference type="InterPro" id="IPR050196">
    <property type="entry name" value="Cytochrome_P450_Monoox"/>
</dbReference>
<dbReference type="InterPro" id="IPR001128">
    <property type="entry name" value="Cyt_P450"/>
</dbReference>
<proteinExistence type="inferred from homology"/>
<keyword evidence="13" id="KW-1185">Reference proteome</keyword>
<dbReference type="Proteomes" id="UP001497382">
    <property type="component" value="Unassembled WGS sequence"/>
</dbReference>
<evidence type="ECO:0000256" key="6">
    <source>
        <dbReference type="ARBA" id="ARBA00023004"/>
    </source>
</evidence>
<dbReference type="Pfam" id="PF00067">
    <property type="entry name" value="p450"/>
    <property type="match status" value="1"/>
</dbReference>
<keyword evidence="7 10" id="KW-0503">Monooxygenase</keyword>
<dbReference type="InterPro" id="IPR036396">
    <property type="entry name" value="Cyt_P450_sf"/>
</dbReference>
<feature type="binding site" description="axial binding residue" evidence="9">
    <location>
        <position position="473"/>
    </location>
    <ligand>
        <name>heme</name>
        <dbReference type="ChEBI" id="CHEBI:30413"/>
    </ligand>
    <ligandPart>
        <name>Fe</name>
        <dbReference type="ChEBI" id="CHEBI:18248"/>
    </ligandPart>
</feature>
<comment type="subcellular location">
    <subcellularLocation>
        <location evidence="2">Endoplasmic reticulum membrane</location>
    </subcellularLocation>
</comment>
<keyword evidence="11" id="KW-0812">Transmembrane</keyword>
<evidence type="ECO:0000256" key="4">
    <source>
        <dbReference type="ARBA" id="ARBA00022617"/>
    </source>
</evidence>
<comment type="caution">
    <text evidence="12">The sequence shown here is derived from an EMBL/GenBank/DDBJ whole genome shotgun (WGS) entry which is preliminary data.</text>
</comment>
<keyword evidence="8 11" id="KW-0472">Membrane</keyword>
<evidence type="ECO:0000256" key="5">
    <source>
        <dbReference type="ARBA" id="ARBA00022824"/>
    </source>
</evidence>
<evidence type="ECO:0000256" key="7">
    <source>
        <dbReference type="ARBA" id="ARBA00023033"/>
    </source>
</evidence>
<evidence type="ECO:0000256" key="10">
    <source>
        <dbReference type="RuleBase" id="RU000461"/>
    </source>
</evidence>
<evidence type="ECO:0000256" key="9">
    <source>
        <dbReference type="PIRSR" id="PIRSR602401-1"/>
    </source>
</evidence>
<reference evidence="12 13" key="1">
    <citation type="submission" date="2024-04" db="EMBL/GenBank/DDBJ databases">
        <authorList>
            <person name="Rising A."/>
            <person name="Reimegard J."/>
            <person name="Sonavane S."/>
            <person name="Akerstrom W."/>
            <person name="Nylinder S."/>
            <person name="Hedman E."/>
            <person name="Kallberg Y."/>
        </authorList>
    </citation>
    <scope>NUCLEOTIDE SEQUENCE [LARGE SCALE GENOMIC DNA]</scope>
</reference>
<dbReference type="PANTHER" id="PTHR24291:SF189">
    <property type="entry name" value="CYTOCHROME P450 4C3-RELATED"/>
    <property type="match status" value="1"/>
</dbReference>
<evidence type="ECO:0000256" key="2">
    <source>
        <dbReference type="ARBA" id="ARBA00004586"/>
    </source>
</evidence>
<evidence type="ECO:0000313" key="12">
    <source>
        <dbReference type="EMBL" id="CAL1271336.1"/>
    </source>
</evidence>
<dbReference type="CDD" id="cd20628">
    <property type="entry name" value="CYP4"/>
    <property type="match status" value="1"/>
</dbReference>
<dbReference type="GO" id="GO:0005506">
    <property type="term" value="F:iron ion binding"/>
    <property type="evidence" value="ECO:0007669"/>
    <property type="project" value="InterPro"/>
</dbReference>
<sequence length="526" mass="62167">MYQIEWITVLRYIIVVLTLLIVWKLVKRFFDYLRHHAFFKPTSMVPNKCNQFLLYISWTHSLYKLSRPEFPVLSLLLQGLLGGCCEVFEKERIFRLYLFLRPVFILYKPETVEVVLSSSTLTDKSVHYNFFHSWLGTGLFTSSGGKWRKHRKLLTPTFHFSILENFIPVFEEQSRVFVSKLKTLTREPWVDIVPLATLCTLDIICQTAMGVKINAQGNENKEYVQATHGISGAIINRAFRPWLYLDTIYYLTTEGKKYRSNLRKVHGFSRKVIKEKRNEMLERNTLKHDETTEDAECQARIRKAFLEFLLEYHFKDPSFTEEFIREEVDTFMFAGYDSTGMALSWILYCVGLYPEVQKKIVAELDEIFQNDIEREVTRDDLTKMKYLECTIKETFRLYTIAPFFMRECNETLKILGHTIYPGSFFLIFPYALHRDRESFPDPEKFIPERFYPENSTERHPYAYVPFSAGPRNCIGQKYAMTELKLLVANILRCLRITSLDPRDKVLVVPYMTLLNTKPLRLRFDTR</sequence>
<dbReference type="GO" id="GO:0004497">
    <property type="term" value="F:monooxygenase activity"/>
    <property type="evidence" value="ECO:0007669"/>
    <property type="project" value="UniProtKB-KW"/>
</dbReference>
<name>A0AAV1ZHX0_9ARAC</name>
<protein>
    <recommendedName>
        <fullName evidence="14">Cytochrome P450</fullName>
    </recommendedName>
</protein>
<dbReference type="GO" id="GO:0020037">
    <property type="term" value="F:heme binding"/>
    <property type="evidence" value="ECO:0007669"/>
    <property type="project" value="InterPro"/>
</dbReference>
<evidence type="ECO:0000313" key="13">
    <source>
        <dbReference type="Proteomes" id="UP001497382"/>
    </source>
</evidence>
<keyword evidence="6 9" id="KW-0408">Iron</keyword>
<dbReference type="AlphaFoldDB" id="A0AAV1ZHX0"/>
<accession>A0AAV1ZHX0</accession>
<keyword evidence="11" id="KW-1133">Transmembrane helix</keyword>
<comment type="similarity">
    <text evidence="3 10">Belongs to the cytochrome P450 family.</text>
</comment>
<evidence type="ECO:0000256" key="8">
    <source>
        <dbReference type="ARBA" id="ARBA00023136"/>
    </source>
</evidence>
<keyword evidence="4 9" id="KW-0349">Heme</keyword>
<dbReference type="InterPro" id="IPR017972">
    <property type="entry name" value="Cyt_P450_CS"/>
</dbReference>
<dbReference type="PRINTS" id="PR00385">
    <property type="entry name" value="P450"/>
</dbReference>
<dbReference type="SUPFAM" id="SSF48264">
    <property type="entry name" value="Cytochrome P450"/>
    <property type="match status" value="1"/>
</dbReference>
<evidence type="ECO:0008006" key="14">
    <source>
        <dbReference type="Google" id="ProtNLM"/>
    </source>
</evidence>
<evidence type="ECO:0000256" key="11">
    <source>
        <dbReference type="SAM" id="Phobius"/>
    </source>
</evidence>
<evidence type="ECO:0000256" key="3">
    <source>
        <dbReference type="ARBA" id="ARBA00010617"/>
    </source>
</evidence>
<keyword evidence="9 10" id="KW-0479">Metal-binding</keyword>
<dbReference type="PRINTS" id="PR00463">
    <property type="entry name" value="EP450I"/>
</dbReference>
<dbReference type="PANTHER" id="PTHR24291">
    <property type="entry name" value="CYTOCHROME P450 FAMILY 4"/>
    <property type="match status" value="1"/>
</dbReference>
<gene>
    <name evidence="12" type="ORF">LARSCL_LOCUS5769</name>
</gene>
<dbReference type="Gene3D" id="1.10.630.10">
    <property type="entry name" value="Cytochrome P450"/>
    <property type="match status" value="1"/>
</dbReference>
<comment type="cofactor">
    <cofactor evidence="1 9">
        <name>heme</name>
        <dbReference type="ChEBI" id="CHEBI:30413"/>
    </cofactor>
</comment>
<evidence type="ECO:0000256" key="1">
    <source>
        <dbReference type="ARBA" id="ARBA00001971"/>
    </source>
</evidence>
<dbReference type="EMBL" id="CAXIEN010000054">
    <property type="protein sequence ID" value="CAL1271336.1"/>
    <property type="molecule type" value="Genomic_DNA"/>
</dbReference>
<keyword evidence="10" id="KW-0560">Oxidoreductase</keyword>
<dbReference type="InterPro" id="IPR002401">
    <property type="entry name" value="Cyt_P450_E_grp-I"/>
</dbReference>
<dbReference type="PROSITE" id="PS00086">
    <property type="entry name" value="CYTOCHROME_P450"/>
    <property type="match status" value="1"/>
</dbReference>
<dbReference type="GO" id="GO:0016705">
    <property type="term" value="F:oxidoreductase activity, acting on paired donors, with incorporation or reduction of molecular oxygen"/>
    <property type="evidence" value="ECO:0007669"/>
    <property type="project" value="InterPro"/>
</dbReference>